<reference evidence="1" key="2">
    <citation type="journal article" date="2015" name="Data Brief">
        <title>Shoot transcriptome of the giant reed, Arundo donax.</title>
        <authorList>
            <person name="Barrero R.A."/>
            <person name="Guerrero F.D."/>
            <person name="Moolhuijzen P."/>
            <person name="Goolsby J.A."/>
            <person name="Tidwell J."/>
            <person name="Bellgard S.E."/>
            <person name="Bellgard M.I."/>
        </authorList>
    </citation>
    <scope>NUCLEOTIDE SEQUENCE</scope>
    <source>
        <tissue evidence="1">Shoot tissue taken approximately 20 cm above the soil surface</tissue>
    </source>
</reference>
<name>A0A0A9EIW1_ARUDO</name>
<organism evidence="1">
    <name type="scientific">Arundo donax</name>
    <name type="common">Giant reed</name>
    <name type="synonym">Donax arundinaceus</name>
    <dbReference type="NCBI Taxonomy" id="35708"/>
    <lineage>
        <taxon>Eukaryota</taxon>
        <taxon>Viridiplantae</taxon>
        <taxon>Streptophyta</taxon>
        <taxon>Embryophyta</taxon>
        <taxon>Tracheophyta</taxon>
        <taxon>Spermatophyta</taxon>
        <taxon>Magnoliopsida</taxon>
        <taxon>Liliopsida</taxon>
        <taxon>Poales</taxon>
        <taxon>Poaceae</taxon>
        <taxon>PACMAD clade</taxon>
        <taxon>Arundinoideae</taxon>
        <taxon>Arundineae</taxon>
        <taxon>Arundo</taxon>
    </lineage>
</organism>
<proteinExistence type="predicted"/>
<dbReference type="EMBL" id="GBRH01198937">
    <property type="protein sequence ID" value="JAD98958.1"/>
    <property type="molecule type" value="Transcribed_RNA"/>
</dbReference>
<protein>
    <submittedName>
        <fullName evidence="1">Uncharacterized protein</fullName>
    </submittedName>
</protein>
<evidence type="ECO:0000313" key="1">
    <source>
        <dbReference type="EMBL" id="JAD98958.1"/>
    </source>
</evidence>
<sequence length="13" mass="1476">MIQLIHRANGGYC</sequence>
<accession>A0A0A9EIW1</accession>
<reference evidence="1" key="1">
    <citation type="submission" date="2014-09" db="EMBL/GenBank/DDBJ databases">
        <authorList>
            <person name="Magalhaes I.L.F."/>
            <person name="Oliveira U."/>
            <person name="Santos F.R."/>
            <person name="Vidigal T.H.D.A."/>
            <person name="Brescovit A.D."/>
            <person name="Santos A.J."/>
        </authorList>
    </citation>
    <scope>NUCLEOTIDE SEQUENCE</scope>
    <source>
        <tissue evidence="1">Shoot tissue taken approximately 20 cm above the soil surface</tissue>
    </source>
</reference>